<gene>
    <name evidence="6" type="ORF">L6E24_07655</name>
</gene>
<dbReference type="Pfam" id="PF26553">
    <property type="entry name" value="PDDEXK_19"/>
    <property type="match status" value="1"/>
</dbReference>
<dbReference type="RefSeq" id="WP_257741408.1">
    <property type="nucleotide sequence ID" value="NZ_CP096115.1"/>
</dbReference>
<dbReference type="Proteomes" id="UP001060368">
    <property type="component" value="Chromosome"/>
</dbReference>
<name>A0A9E7PLX3_9EURY</name>
<evidence type="ECO:0000313" key="7">
    <source>
        <dbReference type="Proteomes" id="UP001060368"/>
    </source>
</evidence>
<dbReference type="HAMAP" id="MF_00584">
    <property type="entry name" value="HTH_type_cro_C1"/>
    <property type="match status" value="1"/>
</dbReference>
<dbReference type="Gene3D" id="1.10.260.40">
    <property type="entry name" value="lambda repressor-like DNA-binding domains"/>
    <property type="match status" value="1"/>
</dbReference>
<dbReference type="InterPro" id="IPR001387">
    <property type="entry name" value="Cro/C1-type_HTH"/>
</dbReference>
<dbReference type="InterPro" id="IPR020886">
    <property type="entry name" value="MTH_967-like"/>
</dbReference>
<reference evidence="6" key="1">
    <citation type="submission" date="2022-04" db="EMBL/GenBank/DDBJ databases">
        <title>Complete genome of Methanoplanus endosymbiosus DSM 3599.</title>
        <authorList>
            <person name="Chen S.-C."/>
            <person name="You Y.-T."/>
            <person name="Zhou Y.-Z."/>
            <person name="Lai M.-C."/>
        </authorList>
    </citation>
    <scope>NUCLEOTIDE SEQUENCE</scope>
    <source>
        <strain evidence="6">DSM 3599</strain>
    </source>
</reference>
<organism evidence="6 7">
    <name type="scientific">Methanoplanus endosymbiosus</name>
    <dbReference type="NCBI Taxonomy" id="33865"/>
    <lineage>
        <taxon>Archaea</taxon>
        <taxon>Methanobacteriati</taxon>
        <taxon>Methanobacteriota</taxon>
        <taxon>Stenosarchaea group</taxon>
        <taxon>Methanomicrobia</taxon>
        <taxon>Methanomicrobiales</taxon>
        <taxon>Methanomicrobiaceae</taxon>
        <taxon>Methanoplanus</taxon>
    </lineage>
</organism>
<keyword evidence="3 4" id="KW-0804">Transcription</keyword>
<dbReference type="InterPro" id="IPR059051">
    <property type="entry name" value="MTH_967_PDDEXK"/>
</dbReference>
<dbReference type="InterPro" id="IPR010982">
    <property type="entry name" value="Lambda_DNA-bd_dom_sf"/>
</dbReference>
<dbReference type="PROSITE" id="PS50943">
    <property type="entry name" value="HTH_CROC1"/>
    <property type="match status" value="1"/>
</dbReference>
<dbReference type="GeneID" id="74307565"/>
<keyword evidence="7" id="KW-1185">Reference proteome</keyword>
<dbReference type="SMART" id="SM00530">
    <property type="entry name" value="HTH_XRE"/>
    <property type="match status" value="1"/>
</dbReference>
<dbReference type="GO" id="GO:0003677">
    <property type="term" value="F:DNA binding"/>
    <property type="evidence" value="ECO:0007669"/>
    <property type="project" value="UniProtKB-KW"/>
</dbReference>
<dbReference type="GO" id="GO:0003700">
    <property type="term" value="F:DNA-binding transcription factor activity"/>
    <property type="evidence" value="ECO:0007669"/>
    <property type="project" value="UniProtKB-UniRule"/>
</dbReference>
<dbReference type="KEGG" id="mend:L6E24_07655"/>
<feature type="domain" description="HTH cro/C1-type" evidence="5">
    <location>
        <begin position="132"/>
        <end position="185"/>
    </location>
</feature>
<evidence type="ECO:0000256" key="1">
    <source>
        <dbReference type="ARBA" id="ARBA00023015"/>
    </source>
</evidence>
<evidence type="ECO:0000256" key="4">
    <source>
        <dbReference type="HAMAP-Rule" id="MF_00584"/>
    </source>
</evidence>
<evidence type="ECO:0000313" key="6">
    <source>
        <dbReference type="EMBL" id="UUX91256.1"/>
    </source>
</evidence>
<dbReference type="CDD" id="cd00093">
    <property type="entry name" value="HTH_XRE"/>
    <property type="match status" value="1"/>
</dbReference>
<evidence type="ECO:0000256" key="2">
    <source>
        <dbReference type="ARBA" id="ARBA00023125"/>
    </source>
</evidence>
<evidence type="ECO:0000256" key="3">
    <source>
        <dbReference type="ARBA" id="ARBA00023163"/>
    </source>
</evidence>
<evidence type="ECO:0000259" key="5">
    <source>
        <dbReference type="PROSITE" id="PS50943"/>
    </source>
</evidence>
<proteinExistence type="inferred from homology"/>
<protein>
    <recommendedName>
        <fullName evidence="4">Putative HTH-type transcriptional regulatory protein L6E24_07655</fullName>
    </recommendedName>
</protein>
<dbReference type="Pfam" id="PF01381">
    <property type="entry name" value="HTH_3"/>
    <property type="match status" value="1"/>
</dbReference>
<sequence length="305" mass="33766">MTHERLLQTVISVLLMAGYNVSERCGIRPRSFDLIARKSENILVIKVVPHIDSVGEDSASDLHIIATHLRGKPIIVGEKARDSDLERGAVYLRYGIIATNATTLYDFFVDEVPPLVYAQPGGLYVNINGNRLRNLREDQNLSLGDLAAILGVSRRTISKYEGGMSTTLDIAIKLEEMFDSAIVEAIDLLSHKTPETKHKEMPSSEKIPADFERLGLETHIMQRAPFEALVVFEKETILTGYGTTQKTIRRAALIGNISDITDSKAVCVLTDYKKKKKIGKTLIIGESELSDLSSGTDLIDMINHT</sequence>
<dbReference type="NCBIfam" id="NF003162">
    <property type="entry name" value="PRK04140.1"/>
    <property type="match status" value="1"/>
</dbReference>
<keyword evidence="2 4" id="KW-0238">DNA-binding</keyword>
<dbReference type="SUPFAM" id="SSF47413">
    <property type="entry name" value="lambda repressor-like DNA-binding domains"/>
    <property type="match status" value="1"/>
</dbReference>
<keyword evidence="1 4" id="KW-0805">Transcription regulation</keyword>
<dbReference type="EMBL" id="CP096115">
    <property type="protein sequence ID" value="UUX91256.1"/>
    <property type="molecule type" value="Genomic_DNA"/>
</dbReference>
<dbReference type="AlphaFoldDB" id="A0A9E7PLX3"/>
<accession>A0A9E7PLX3</accession>